<evidence type="ECO:0000313" key="2">
    <source>
        <dbReference type="Proteomes" id="UP000600918"/>
    </source>
</evidence>
<protein>
    <submittedName>
        <fullName evidence="1">Uncharacterized protein</fullName>
    </submittedName>
</protein>
<evidence type="ECO:0000313" key="1">
    <source>
        <dbReference type="EMBL" id="KAF7435270.1"/>
    </source>
</evidence>
<reference evidence="1" key="1">
    <citation type="journal article" date="2020" name="G3 (Bethesda)">
        <title>High-Quality Assemblies for Three Invasive Social Wasps from the &lt;i&gt;Vespula&lt;/i&gt; Genus.</title>
        <authorList>
            <person name="Harrop T.W.R."/>
            <person name="Guhlin J."/>
            <person name="McLaughlin G.M."/>
            <person name="Permina E."/>
            <person name="Stockwell P."/>
            <person name="Gilligan J."/>
            <person name="Le Lec M.F."/>
            <person name="Gruber M.A.M."/>
            <person name="Quinn O."/>
            <person name="Lovegrove M."/>
            <person name="Duncan E.J."/>
            <person name="Remnant E.J."/>
            <person name="Van Eeckhoven J."/>
            <person name="Graham B."/>
            <person name="Knapp R.A."/>
            <person name="Langford K.W."/>
            <person name="Kronenberg Z."/>
            <person name="Press M.O."/>
            <person name="Eacker S.M."/>
            <person name="Wilson-Rankin E.E."/>
            <person name="Purcell J."/>
            <person name="Lester P.J."/>
            <person name="Dearden P.K."/>
        </authorList>
    </citation>
    <scope>NUCLEOTIDE SEQUENCE</scope>
    <source>
        <strain evidence="1">Volc-1</strain>
    </source>
</reference>
<sequence length="106" mass="11967">MTVLVLSVYLDVIYFSKFLEQVLSVAYDERNERNSLAFHQSDKRKVEAMENACDLKTTTKKTTTTTMSTTTTTTTTTMKFELILRPSRGNPGLRFCTSATTATDSY</sequence>
<dbReference type="AlphaFoldDB" id="A0A834PC21"/>
<comment type="caution">
    <text evidence="1">The sequence shown here is derived from an EMBL/GenBank/DDBJ whole genome shotgun (WGS) entry which is preliminary data.</text>
</comment>
<name>A0A834PC21_VESPE</name>
<keyword evidence="2" id="KW-1185">Reference proteome</keyword>
<gene>
    <name evidence="1" type="ORF">H0235_003461</name>
</gene>
<organism evidence="1 2">
    <name type="scientific">Vespula pensylvanica</name>
    <name type="common">Western yellow jacket</name>
    <name type="synonym">Wasp</name>
    <dbReference type="NCBI Taxonomy" id="30213"/>
    <lineage>
        <taxon>Eukaryota</taxon>
        <taxon>Metazoa</taxon>
        <taxon>Ecdysozoa</taxon>
        <taxon>Arthropoda</taxon>
        <taxon>Hexapoda</taxon>
        <taxon>Insecta</taxon>
        <taxon>Pterygota</taxon>
        <taxon>Neoptera</taxon>
        <taxon>Endopterygota</taxon>
        <taxon>Hymenoptera</taxon>
        <taxon>Apocrita</taxon>
        <taxon>Aculeata</taxon>
        <taxon>Vespoidea</taxon>
        <taxon>Vespidae</taxon>
        <taxon>Vespinae</taxon>
        <taxon>Vespula</taxon>
    </lineage>
</organism>
<dbReference type="EMBL" id="JACSDY010000002">
    <property type="protein sequence ID" value="KAF7435270.1"/>
    <property type="molecule type" value="Genomic_DNA"/>
</dbReference>
<accession>A0A834PC21</accession>
<proteinExistence type="predicted"/>
<dbReference type="Proteomes" id="UP000600918">
    <property type="component" value="Unassembled WGS sequence"/>
</dbReference>